<dbReference type="SUPFAM" id="SSF57667">
    <property type="entry name" value="beta-beta-alpha zinc fingers"/>
    <property type="match status" value="2"/>
</dbReference>
<gene>
    <name evidence="9" type="ORF">DM01DRAFT_1331244</name>
</gene>
<feature type="domain" description="C2H2-type" evidence="8">
    <location>
        <begin position="314"/>
        <end position="341"/>
    </location>
</feature>
<evidence type="ECO:0000313" key="10">
    <source>
        <dbReference type="Proteomes" id="UP000242146"/>
    </source>
</evidence>
<keyword evidence="1" id="KW-0479">Metal-binding</keyword>
<accession>A0A1X2GYJ8</accession>
<evidence type="ECO:0000256" key="2">
    <source>
        <dbReference type="ARBA" id="ARBA00022737"/>
    </source>
</evidence>
<evidence type="ECO:0000256" key="3">
    <source>
        <dbReference type="ARBA" id="ARBA00022771"/>
    </source>
</evidence>
<evidence type="ECO:0000256" key="4">
    <source>
        <dbReference type="ARBA" id="ARBA00022833"/>
    </source>
</evidence>
<name>A0A1X2GYJ8_9FUNG</name>
<feature type="domain" description="C2H2-type" evidence="8">
    <location>
        <begin position="374"/>
        <end position="402"/>
    </location>
</feature>
<dbReference type="EMBL" id="MCGT01000001">
    <property type="protein sequence ID" value="ORX63169.1"/>
    <property type="molecule type" value="Genomic_DNA"/>
</dbReference>
<dbReference type="InterPro" id="IPR036236">
    <property type="entry name" value="Znf_C2H2_sf"/>
</dbReference>
<sequence>MQPAVIRGPVLSSSLGKQEKCFKTSSKKLDHAPTSKTEPSSPVLTKRHSRCEMLSIQELTNEPNGLCRRRLSSSPPPMIPFASWSRTRSTLMHSTSDDESSPPPTTATFKLPPILHRSRSLNALPMAGQFRRHSLHRSSLQSSQPLAKPSSLTTQPTSPTSSPSSTSSSPPPPSTSPQPQATEQPPYFRTTYYSSNALPDDPFPREGSPQATSPAPSEMLLSAAAAAQQQMAVPPPSAIGYHHPLYQAYPALPSGYLSQDDDDLDDWEIDPPTRKKKKLNLVTDTSTNMVTTITTTATKTTTITLDDEMRSRPYPCPKCPRRFNRRYNLNAHIRIHDPNRKKLFDCHICTQSFDRKHDRDRHVDAIHYQNKRRVHCELCEASFTRRDALTRHMHKIHNTRLAST</sequence>
<feature type="compositionally biased region" description="Low complexity" evidence="7">
    <location>
        <begin position="137"/>
        <end position="168"/>
    </location>
</feature>
<dbReference type="InterPro" id="IPR013087">
    <property type="entry name" value="Znf_C2H2_type"/>
</dbReference>
<keyword evidence="10" id="KW-1185">Reference proteome</keyword>
<dbReference type="FunFam" id="3.30.160.60:FF:000534">
    <property type="entry name" value="zinc finger protein 674"/>
    <property type="match status" value="1"/>
</dbReference>
<evidence type="ECO:0000256" key="7">
    <source>
        <dbReference type="SAM" id="MobiDB-lite"/>
    </source>
</evidence>
<dbReference type="Proteomes" id="UP000242146">
    <property type="component" value="Unassembled WGS sequence"/>
</dbReference>
<feature type="region of interest" description="Disordered" evidence="7">
    <location>
        <begin position="1"/>
        <end position="48"/>
    </location>
</feature>
<feature type="compositionally biased region" description="Basic and acidic residues" evidence="7">
    <location>
        <begin position="17"/>
        <end position="33"/>
    </location>
</feature>
<evidence type="ECO:0000256" key="1">
    <source>
        <dbReference type="ARBA" id="ARBA00022723"/>
    </source>
</evidence>
<evidence type="ECO:0000256" key="6">
    <source>
        <dbReference type="PROSITE-ProRule" id="PRU00042"/>
    </source>
</evidence>
<dbReference type="Gene3D" id="3.30.160.60">
    <property type="entry name" value="Classic Zinc Finger"/>
    <property type="match status" value="2"/>
</dbReference>
<keyword evidence="2" id="KW-0677">Repeat</keyword>
<dbReference type="GO" id="GO:0008270">
    <property type="term" value="F:zinc ion binding"/>
    <property type="evidence" value="ECO:0007669"/>
    <property type="project" value="UniProtKB-KW"/>
</dbReference>
<keyword evidence="5" id="KW-0539">Nucleus</keyword>
<feature type="region of interest" description="Disordered" evidence="7">
    <location>
        <begin position="87"/>
        <end position="113"/>
    </location>
</feature>
<dbReference type="GO" id="GO:0005634">
    <property type="term" value="C:nucleus"/>
    <property type="evidence" value="ECO:0007669"/>
    <property type="project" value="TreeGrafter"/>
</dbReference>
<dbReference type="GO" id="GO:0000978">
    <property type="term" value="F:RNA polymerase II cis-regulatory region sequence-specific DNA binding"/>
    <property type="evidence" value="ECO:0007669"/>
    <property type="project" value="TreeGrafter"/>
</dbReference>
<dbReference type="GO" id="GO:0001228">
    <property type="term" value="F:DNA-binding transcription activator activity, RNA polymerase II-specific"/>
    <property type="evidence" value="ECO:0007669"/>
    <property type="project" value="TreeGrafter"/>
</dbReference>
<reference evidence="9 10" key="1">
    <citation type="submission" date="2016-07" db="EMBL/GenBank/DDBJ databases">
        <title>Pervasive Adenine N6-methylation of Active Genes in Fungi.</title>
        <authorList>
            <consortium name="DOE Joint Genome Institute"/>
            <person name="Mondo S.J."/>
            <person name="Dannebaum R.O."/>
            <person name="Kuo R.C."/>
            <person name="Labutti K."/>
            <person name="Haridas S."/>
            <person name="Kuo A."/>
            <person name="Salamov A."/>
            <person name="Ahrendt S.R."/>
            <person name="Lipzen A."/>
            <person name="Sullivan W."/>
            <person name="Andreopoulos W.B."/>
            <person name="Clum A."/>
            <person name="Lindquist E."/>
            <person name="Daum C."/>
            <person name="Ramamoorthy G.K."/>
            <person name="Gryganskyi A."/>
            <person name="Culley D."/>
            <person name="Magnuson J.K."/>
            <person name="James T.Y."/>
            <person name="O'Malley M.A."/>
            <person name="Stajich J.E."/>
            <person name="Spatafora J.W."/>
            <person name="Visel A."/>
            <person name="Grigoriev I.V."/>
        </authorList>
    </citation>
    <scope>NUCLEOTIDE SEQUENCE [LARGE SCALE GENOMIC DNA]</scope>
    <source>
        <strain evidence="9 10">NRRL 3301</strain>
    </source>
</reference>
<dbReference type="STRING" id="101127.A0A1X2GYJ8"/>
<proteinExistence type="predicted"/>
<feature type="compositionally biased region" description="Polar residues" evidence="7">
    <location>
        <begin position="34"/>
        <end position="43"/>
    </location>
</feature>
<dbReference type="AlphaFoldDB" id="A0A1X2GYJ8"/>
<feature type="domain" description="C2H2-type" evidence="8">
    <location>
        <begin position="344"/>
        <end position="372"/>
    </location>
</feature>
<evidence type="ECO:0000256" key="5">
    <source>
        <dbReference type="ARBA" id="ARBA00023242"/>
    </source>
</evidence>
<feature type="compositionally biased region" description="Low complexity" evidence="7">
    <location>
        <begin position="177"/>
        <end position="186"/>
    </location>
</feature>
<dbReference type="PANTHER" id="PTHR24393">
    <property type="entry name" value="ZINC FINGER PROTEIN"/>
    <property type="match status" value="1"/>
</dbReference>
<dbReference type="Pfam" id="PF00096">
    <property type="entry name" value="zf-C2H2"/>
    <property type="match status" value="2"/>
</dbReference>
<dbReference type="SMART" id="SM00355">
    <property type="entry name" value="ZnF_C2H2"/>
    <property type="match status" value="3"/>
</dbReference>
<protein>
    <recommendedName>
        <fullName evidence="8">C2H2-type domain-containing protein</fullName>
    </recommendedName>
</protein>
<dbReference type="PROSITE" id="PS00028">
    <property type="entry name" value="ZINC_FINGER_C2H2_1"/>
    <property type="match status" value="3"/>
</dbReference>
<dbReference type="OrthoDB" id="8117402at2759"/>
<evidence type="ECO:0000313" key="9">
    <source>
        <dbReference type="EMBL" id="ORX63169.1"/>
    </source>
</evidence>
<dbReference type="PROSITE" id="PS50157">
    <property type="entry name" value="ZINC_FINGER_C2H2_2"/>
    <property type="match status" value="3"/>
</dbReference>
<organism evidence="9 10">
    <name type="scientific">Hesseltinella vesiculosa</name>
    <dbReference type="NCBI Taxonomy" id="101127"/>
    <lineage>
        <taxon>Eukaryota</taxon>
        <taxon>Fungi</taxon>
        <taxon>Fungi incertae sedis</taxon>
        <taxon>Mucoromycota</taxon>
        <taxon>Mucoromycotina</taxon>
        <taxon>Mucoromycetes</taxon>
        <taxon>Mucorales</taxon>
        <taxon>Cunninghamellaceae</taxon>
        <taxon>Hesseltinella</taxon>
    </lineage>
</organism>
<keyword evidence="3 6" id="KW-0863">Zinc-finger</keyword>
<keyword evidence="4" id="KW-0862">Zinc</keyword>
<feature type="region of interest" description="Disordered" evidence="7">
    <location>
        <begin position="131"/>
        <end position="216"/>
    </location>
</feature>
<comment type="caution">
    <text evidence="9">The sequence shown here is derived from an EMBL/GenBank/DDBJ whole genome shotgun (WGS) entry which is preliminary data.</text>
</comment>
<dbReference type="PANTHER" id="PTHR24393:SF34">
    <property type="entry name" value="PR_SET DOMAIN 13"/>
    <property type="match status" value="1"/>
</dbReference>
<evidence type="ECO:0000259" key="8">
    <source>
        <dbReference type="PROSITE" id="PS50157"/>
    </source>
</evidence>